<sequence>MIRQIKNILKFTLIISLVSLVLLTPPVNARRRRSDFDITDNFTFNSFTGDYYVTRDENNLAKMHVVETLVAKFPDYGQNHGIKRVIPATNNGGKNIVISNPSKFQAKVKRNGNEEPYTVSFTDGNIVLKIGNQNTYVTGEQTYTIEYDFENVANDVELEKSAEDKPDTIHKFQEIYWNANGSAWKQSFSSVTANVHVDKKLLPELYDVTICFSGAYGSRDECDKTVETADGFTFTSKNLSRGEGLTFGIAFPENTFTPAPVRISYIAYFAFGGALIVLLATIAILVRRYIKKIAPKRRFYKSLFTAPQFTPLEGYTIAEASNLYLKPAQNPKVAAVLELAIQKKIEIIKHEDGKKKLFNKESWAIRIKNLKGLSKEQLSLLNIMNGGIEQLTENQVIELKAHRYSSTLTALYKQFDTEVESSLRERKDLEPETKFFQNIKWPLVIKLVAVAAVAIAIIVINIINQEWFINTFGEYGSVAIIENEILLNIAFYFVPAFFFVITCGSAIGYRYMKYTNQGLEQANYLAGLETYIKMAEADRIKLLQSTKGADTSNQGIVKLYEKLLPYAIIFGQEKSWRKSLEHYYTLVDERDLALPLYYSFSSSSLRSLSSSLNSSVTVPGSGSGSGFSGGFSGGGGGGGGGGGW</sequence>
<feature type="transmembrane region" description="Helical" evidence="1">
    <location>
        <begin position="265"/>
        <end position="290"/>
    </location>
</feature>
<evidence type="ECO:0000259" key="3">
    <source>
        <dbReference type="Pfam" id="PF20990"/>
    </source>
</evidence>
<evidence type="ECO:0000313" key="5">
    <source>
        <dbReference type="Proteomes" id="UP001191004"/>
    </source>
</evidence>
<feature type="domain" description="Predicted membrane protein YciQ-like C-terminal" evidence="3">
    <location>
        <begin position="308"/>
        <end position="580"/>
    </location>
</feature>
<dbReference type="Pfam" id="PF20990">
    <property type="entry name" value="DUF2207_C"/>
    <property type="match status" value="1"/>
</dbReference>
<proteinExistence type="predicted"/>
<feature type="transmembrane region" description="Helical" evidence="1">
    <location>
        <begin position="485"/>
        <end position="509"/>
    </location>
</feature>
<feature type="transmembrane region" description="Helical" evidence="1">
    <location>
        <begin position="443"/>
        <end position="465"/>
    </location>
</feature>
<gene>
    <name evidence="4" type="ORF">G3KMM_00375</name>
</gene>
<organism evidence="4 5">
    <name type="scientific">Candidatus Nanosyncoccus nanoralicus</name>
    <dbReference type="NCBI Taxonomy" id="2171996"/>
    <lineage>
        <taxon>Bacteria</taxon>
        <taxon>Candidatus Saccharimonadota</taxon>
        <taxon>Candidatus Nanosyncoccalia</taxon>
        <taxon>Candidatus Nanosyncoccales</taxon>
        <taxon>Candidatus Nanosyncoccaceae</taxon>
        <taxon>Candidatus Nanosyncoccus</taxon>
    </lineage>
</organism>
<name>A0ABY0FLH6_9BACT</name>
<feature type="domain" description="DUF2207" evidence="2">
    <location>
        <begin position="62"/>
        <end position="251"/>
    </location>
</feature>
<dbReference type="Pfam" id="PF09972">
    <property type="entry name" value="DUF2207"/>
    <property type="match status" value="1"/>
</dbReference>
<protein>
    <recommendedName>
        <fullName evidence="6">DUF2207 domain-containing protein</fullName>
    </recommendedName>
</protein>
<comment type="caution">
    <text evidence="4">The sequence shown here is derived from an EMBL/GenBank/DDBJ whole genome shotgun (WGS) entry which is preliminary data.</text>
</comment>
<evidence type="ECO:0000256" key="1">
    <source>
        <dbReference type="SAM" id="Phobius"/>
    </source>
</evidence>
<dbReference type="RefSeq" id="WP_164998476.1">
    <property type="nucleotide sequence ID" value="NZ_PRLL01000011.1"/>
</dbReference>
<reference evidence="4 5" key="2">
    <citation type="journal article" date="2020" name="Cell Rep.">
        <title>Acquisition and Adaptation of Ultra-small Parasitic Reduced Genome Bacteria to Mammalian Hosts.</title>
        <authorList>
            <person name="McLean J.S."/>
            <person name="Bor B."/>
            <person name="Kerns K.A."/>
            <person name="Liu Q."/>
            <person name="To T.T."/>
            <person name="Solden L."/>
            <person name="Hendrickson E.L."/>
            <person name="Wrighton K."/>
            <person name="Shi W."/>
            <person name="He X."/>
        </authorList>
    </citation>
    <scope>NUCLEOTIDE SEQUENCE [LARGE SCALE GENOMIC DNA]</scope>
    <source>
        <strain evidence="4 5">TM7_KMM_G3_1_HOT_351</strain>
    </source>
</reference>
<keyword evidence="1" id="KW-0472">Membrane</keyword>
<dbReference type="InterPro" id="IPR018702">
    <property type="entry name" value="DUF2207"/>
</dbReference>
<dbReference type="EMBL" id="PRLL01000011">
    <property type="protein sequence ID" value="RYC73487.1"/>
    <property type="molecule type" value="Genomic_DNA"/>
</dbReference>
<dbReference type="InterPro" id="IPR048389">
    <property type="entry name" value="YciQ-like_C"/>
</dbReference>
<keyword evidence="1" id="KW-0812">Transmembrane</keyword>
<evidence type="ECO:0008006" key="6">
    <source>
        <dbReference type="Google" id="ProtNLM"/>
    </source>
</evidence>
<reference evidence="4 5" key="1">
    <citation type="journal article" date="2018" name="bioRxiv">
        <title>Evidence of independent acquisition and adaption of ultra-small bacteria to human hosts across the highly diverse yet reduced genomes of the phylum Saccharibacteria.</title>
        <authorList>
            <person name="McLean J.S."/>
            <person name="Bor B."/>
            <person name="To T.T."/>
            <person name="Liu Q."/>
            <person name="Kearns K.A."/>
            <person name="Solden L.M."/>
            <person name="Wrighton K.C."/>
            <person name="He X."/>
            <person name="Shi W."/>
        </authorList>
    </citation>
    <scope>NUCLEOTIDE SEQUENCE [LARGE SCALE GENOMIC DNA]</scope>
    <source>
        <strain evidence="4 5">TM7_KMM_G3_1_HOT_351</strain>
    </source>
</reference>
<keyword evidence="5" id="KW-1185">Reference proteome</keyword>
<keyword evidence="1" id="KW-1133">Transmembrane helix</keyword>
<accession>A0ABY0FLH6</accession>
<evidence type="ECO:0000313" key="4">
    <source>
        <dbReference type="EMBL" id="RYC73487.1"/>
    </source>
</evidence>
<dbReference type="Proteomes" id="UP001191004">
    <property type="component" value="Unassembled WGS sequence"/>
</dbReference>
<evidence type="ECO:0000259" key="2">
    <source>
        <dbReference type="Pfam" id="PF09972"/>
    </source>
</evidence>